<evidence type="ECO:0000256" key="1">
    <source>
        <dbReference type="SAM" id="Phobius"/>
    </source>
</evidence>
<keyword evidence="1" id="KW-0472">Membrane</keyword>
<protein>
    <submittedName>
        <fullName evidence="2">Uncharacterized protein</fullName>
    </submittedName>
</protein>
<keyword evidence="1" id="KW-0812">Transmembrane</keyword>
<dbReference type="STRING" id="585531.HMPREF0063_12065"/>
<dbReference type="Proteomes" id="UP000003111">
    <property type="component" value="Unassembled WGS sequence"/>
</dbReference>
<comment type="caution">
    <text evidence="2">The sequence shown here is derived from an EMBL/GenBank/DDBJ whole genome shotgun (WGS) entry which is preliminary data.</text>
</comment>
<organism evidence="2 3">
    <name type="scientific">Aeromicrobium marinum DSM 15272</name>
    <dbReference type="NCBI Taxonomy" id="585531"/>
    <lineage>
        <taxon>Bacteria</taxon>
        <taxon>Bacillati</taxon>
        <taxon>Actinomycetota</taxon>
        <taxon>Actinomycetes</taxon>
        <taxon>Propionibacteriales</taxon>
        <taxon>Nocardioidaceae</taxon>
        <taxon>Aeromicrobium</taxon>
    </lineage>
</organism>
<evidence type="ECO:0000313" key="3">
    <source>
        <dbReference type="Proteomes" id="UP000003111"/>
    </source>
</evidence>
<accession>E2SEC9</accession>
<keyword evidence="3" id="KW-1185">Reference proteome</keyword>
<gene>
    <name evidence="2" type="ORF">HMPREF0063_12065</name>
</gene>
<dbReference type="AlphaFoldDB" id="E2SEC9"/>
<reference evidence="2" key="1">
    <citation type="submission" date="2010-08" db="EMBL/GenBank/DDBJ databases">
        <authorList>
            <person name="Muzny D."/>
            <person name="Qin X."/>
            <person name="Buhay C."/>
            <person name="Dugan-Rocha S."/>
            <person name="Ding Y."/>
            <person name="Chen G."/>
            <person name="Hawes A."/>
            <person name="Holder M."/>
            <person name="Jhangiani S."/>
            <person name="Johnson A."/>
            <person name="Khan Z."/>
            <person name="Li Z."/>
            <person name="Liu W."/>
            <person name="Liu X."/>
            <person name="Perez L."/>
            <person name="Shen H."/>
            <person name="Wang Q."/>
            <person name="Watt J."/>
            <person name="Xi L."/>
            <person name="Xin Y."/>
            <person name="Zhou J."/>
            <person name="Deng J."/>
            <person name="Jiang H."/>
            <person name="Liu Y."/>
            <person name="Qu J."/>
            <person name="Song X.-Z."/>
            <person name="Zhang L."/>
            <person name="Villasana D."/>
            <person name="Johnson A."/>
            <person name="Liu J."/>
            <person name="Liyanage D."/>
            <person name="Lorensuhewa L."/>
            <person name="Robinson T."/>
            <person name="Song A."/>
            <person name="Song B.-B."/>
            <person name="Dinh H."/>
            <person name="Thornton R."/>
            <person name="Coyle M."/>
            <person name="Francisco L."/>
            <person name="Jackson L."/>
            <person name="Javaid M."/>
            <person name="Korchina V."/>
            <person name="Kovar C."/>
            <person name="Mata R."/>
            <person name="Mathew T."/>
            <person name="Ngo R."/>
            <person name="Nguyen L."/>
            <person name="Nguyen N."/>
            <person name="Okwuonu G."/>
            <person name="Ongeri F."/>
            <person name="Pham C."/>
            <person name="Simmons D."/>
            <person name="Wilczek-Boney K."/>
            <person name="Hale W."/>
            <person name="Jakkamsetti A."/>
            <person name="Pham P."/>
            <person name="Ruth R."/>
            <person name="San Lucas F."/>
            <person name="Warren J."/>
            <person name="Zhang J."/>
            <person name="Zhao Z."/>
            <person name="Zhou C."/>
            <person name="Zhu D."/>
            <person name="Lee S."/>
            <person name="Bess C."/>
            <person name="Blankenburg K."/>
            <person name="Forbes L."/>
            <person name="Fu Q."/>
            <person name="Gubbala S."/>
            <person name="Hirani K."/>
            <person name="Jayaseelan J.C."/>
            <person name="Lara F."/>
            <person name="Munidasa M."/>
            <person name="Palculict T."/>
            <person name="Patil S."/>
            <person name="Pu L.-L."/>
            <person name="Saada N."/>
            <person name="Tang L."/>
            <person name="Weissenberger G."/>
            <person name="Zhu Y."/>
            <person name="Hemphill L."/>
            <person name="Shang Y."/>
            <person name="Youmans B."/>
            <person name="Ayvaz T."/>
            <person name="Ross M."/>
            <person name="Santibanez J."/>
            <person name="Aqrawi P."/>
            <person name="Gross S."/>
            <person name="Joshi V."/>
            <person name="Fowler G."/>
            <person name="Nazareth L."/>
            <person name="Reid J."/>
            <person name="Worley K."/>
            <person name="Petrosino J."/>
            <person name="Highlander S."/>
            <person name="Gibbs R."/>
        </authorList>
    </citation>
    <scope>NUCLEOTIDE SEQUENCE [LARGE SCALE GENOMIC DNA]</scope>
    <source>
        <strain evidence="2">DSM 15272</strain>
    </source>
</reference>
<feature type="transmembrane region" description="Helical" evidence="1">
    <location>
        <begin position="51"/>
        <end position="68"/>
    </location>
</feature>
<dbReference type="eggNOG" id="ENOG5031XBX">
    <property type="taxonomic scope" value="Bacteria"/>
</dbReference>
<keyword evidence="1" id="KW-1133">Transmembrane helix</keyword>
<dbReference type="HOGENOM" id="CLU_175638_1_0_11"/>
<dbReference type="EMBL" id="ACLF03000006">
    <property type="protein sequence ID" value="EFQ82856.1"/>
    <property type="molecule type" value="Genomic_DNA"/>
</dbReference>
<proteinExistence type="predicted"/>
<sequence length="85" mass="8238">MTSNHDDRPGGSGLLLGAGAALLMVACCALLPLLVAGGAIAAIGGLLGNPWVIGAGITLAVLALIATFRRRSGDAAAGHDCCPST</sequence>
<name>E2SEC9_9ACTN</name>
<evidence type="ECO:0000313" key="2">
    <source>
        <dbReference type="EMBL" id="EFQ82856.1"/>
    </source>
</evidence>